<feature type="compositionally biased region" description="Basic and acidic residues" evidence="9">
    <location>
        <begin position="174"/>
        <end position="187"/>
    </location>
</feature>
<protein>
    <recommendedName>
        <fullName evidence="13">Transcription factor IIIB 90 kDa subunit</fullName>
    </recommendedName>
</protein>
<feature type="compositionally biased region" description="Acidic residues" evidence="9">
    <location>
        <begin position="380"/>
        <end position="391"/>
    </location>
</feature>
<evidence type="ECO:0000256" key="9">
    <source>
        <dbReference type="SAM" id="MobiDB-lite"/>
    </source>
</evidence>
<dbReference type="PANTHER" id="PTHR11618">
    <property type="entry name" value="TRANSCRIPTION INITIATION FACTOR IIB-RELATED"/>
    <property type="match status" value="1"/>
</dbReference>
<comment type="caution">
    <text evidence="12">The sequence shown here is derived from an EMBL/GenBank/DDBJ whole genome shotgun (WGS) entry which is preliminary data.</text>
</comment>
<dbReference type="GO" id="GO:0001006">
    <property type="term" value="F:RNA polymerase III type 3 promoter sequence-specific DNA binding"/>
    <property type="evidence" value="ECO:0007669"/>
    <property type="project" value="TreeGrafter"/>
</dbReference>
<evidence type="ECO:0000256" key="4">
    <source>
        <dbReference type="ARBA" id="ARBA00022771"/>
    </source>
</evidence>
<dbReference type="GO" id="GO:0005634">
    <property type="term" value="C:nucleus"/>
    <property type="evidence" value="ECO:0007669"/>
    <property type="project" value="UniProtKB-SubCell"/>
</dbReference>
<dbReference type="InterPro" id="IPR036915">
    <property type="entry name" value="Cyclin-like_sf"/>
</dbReference>
<evidence type="ECO:0000256" key="3">
    <source>
        <dbReference type="ARBA" id="ARBA00022723"/>
    </source>
</evidence>
<dbReference type="PANTHER" id="PTHR11618:SF4">
    <property type="entry name" value="TRANSCRIPTION FACTOR IIIB 90 KDA SUBUNIT"/>
    <property type="match status" value="1"/>
</dbReference>
<feature type="region of interest" description="Disordered" evidence="9">
    <location>
        <begin position="174"/>
        <end position="193"/>
    </location>
</feature>
<dbReference type="Gene3D" id="1.20.5.650">
    <property type="entry name" value="Single helix bin"/>
    <property type="match status" value="1"/>
</dbReference>
<dbReference type="Pfam" id="PF00382">
    <property type="entry name" value="TFIIB"/>
    <property type="match status" value="1"/>
</dbReference>
<evidence type="ECO:0000256" key="7">
    <source>
        <dbReference type="ARBA" id="ARBA00023163"/>
    </source>
</evidence>
<feature type="compositionally biased region" description="Basic and acidic residues" evidence="9">
    <location>
        <begin position="336"/>
        <end position="348"/>
    </location>
</feature>
<evidence type="ECO:0000256" key="5">
    <source>
        <dbReference type="ARBA" id="ARBA00022833"/>
    </source>
</evidence>
<reference evidence="12" key="1">
    <citation type="journal article" date="2024" name="Gigascience">
        <title>Chromosome-level genome of the poultry shaft louse Menopon gallinae provides insight into the host-switching and adaptive evolution of parasitic lice.</title>
        <authorList>
            <person name="Xu Y."/>
            <person name="Ma L."/>
            <person name="Liu S."/>
            <person name="Liang Y."/>
            <person name="Liu Q."/>
            <person name="He Z."/>
            <person name="Tian L."/>
            <person name="Duan Y."/>
            <person name="Cai W."/>
            <person name="Li H."/>
            <person name="Song F."/>
        </authorList>
    </citation>
    <scope>NUCLEOTIDE SEQUENCE</scope>
    <source>
        <strain evidence="12">Cailab_2023a</strain>
    </source>
</reference>
<feature type="compositionally biased region" description="Basic and acidic residues" evidence="9">
    <location>
        <begin position="361"/>
        <end position="379"/>
    </location>
</feature>
<dbReference type="InterPro" id="IPR000812">
    <property type="entry name" value="TFIIB"/>
</dbReference>
<dbReference type="Pfam" id="PF07741">
    <property type="entry name" value="BRF1"/>
    <property type="match status" value="1"/>
</dbReference>
<dbReference type="CDD" id="cd20554">
    <property type="entry name" value="CYCLIN_TFIIIB90_rpt2"/>
    <property type="match status" value="1"/>
</dbReference>
<feature type="domain" description="Transcription factor TFIIB cyclin-like" evidence="10">
    <location>
        <begin position="2"/>
        <end position="65"/>
    </location>
</feature>
<dbReference type="SUPFAM" id="SSF47954">
    <property type="entry name" value="Cyclin-like"/>
    <property type="match status" value="1"/>
</dbReference>
<dbReference type="GO" id="GO:0017025">
    <property type="term" value="F:TBP-class protein binding"/>
    <property type="evidence" value="ECO:0007669"/>
    <property type="project" value="InterPro"/>
</dbReference>
<keyword evidence="4" id="KW-0863">Zinc-finger</keyword>
<accession>A0AAW2HHJ3</accession>
<dbReference type="GO" id="GO:0008270">
    <property type="term" value="F:zinc ion binding"/>
    <property type="evidence" value="ECO:0007669"/>
    <property type="project" value="UniProtKB-KW"/>
</dbReference>
<evidence type="ECO:0000256" key="6">
    <source>
        <dbReference type="ARBA" id="ARBA00023015"/>
    </source>
</evidence>
<keyword evidence="3" id="KW-0479">Metal-binding</keyword>
<keyword evidence="8" id="KW-0539">Nucleus</keyword>
<feature type="compositionally biased region" description="Basic residues" evidence="9">
    <location>
        <begin position="272"/>
        <end position="284"/>
    </location>
</feature>
<proteinExistence type="inferred from homology"/>
<evidence type="ECO:0008006" key="13">
    <source>
        <dbReference type="Google" id="ProtNLM"/>
    </source>
</evidence>
<dbReference type="InterPro" id="IPR013150">
    <property type="entry name" value="TFIIB_cyclin"/>
</dbReference>
<keyword evidence="5" id="KW-0862">Zinc</keyword>
<dbReference type="GO" id="GO:0097550">
    <property type="term" value="C:transcription preinitiation complex"/>
    <property type="evidence" value="ECO:0007669"/>
    <property type="project" value="TreeGrafter"/>
</dbReference>
<evidence type="ECO:0000259" key="10">
    <source>
        <dbReference type="Pfam" id="PF00382"/>
    </source>
</evidence>
<evidence type="ECO:0000256" key="8">
    <source>
        <dbReference type="ARBA" id="ARBA00023242"/>
    </source>
</evidence>
<dbReference type="FunFam" id="1.10.472.10:FF:000002">
    <property type="entry name" value="Transcription factor IIIB 90 kDa subunit"/>
    <property type="match status" value="1"/>
</dbReference>
<evidence type="ECO:0000259" key="11">
    <source>
        <dbReference type="Pfam" id="PF07741"/>
    </source>
</evidence>
<evidence type="ECO:0000256" key="2">
    <source>
        <dbReference type="ARBA" id="ARBA00010857"/>
    </source>
</evidence>
<organism evidence="12">
    <name type="scientific">Menopon gallinae</name>
    <name type="common">poultry shaft louse</name>
    <dbReference type="NCBI Taxonomy" id="328185"/>
    <lineage>
        <taxon>Eukaryota</taxon>
        <taxon>Metazoa</taxon>
        <taxon>Ecdysozoa</taxon>
        <taxon>Arthropoda</taxon>
        <taxon>Hexapoda</taxon>
        <taxon>Insecta</taxon>
        <taxon>Pterygota</taxon>
        <taxon>Neoptera</taxon>
        <taxon>Paraneoptera</taxon>
        <taxon>Psocodea</taxon>
        <taxon>Troctomorpha</taxon>
        <taxon>Phthiraptera</taxon>
        <taxon>Amblycera</taxon>
        <taxon>Menoponidae</taxon>
        <taxon>Menopon</taxon>
    </lineage>
</organism>
<dbReference type="Gene3D" id="1.10.472.10">
    <property type="entry name" value="Cyclin-like"/>
    <property type="match status" value="1"/>
</dbReference>
<sequence>MTALRLIQRMKRDSMHTGRRPSGLCGAALLMAARLHEFNRSVSDIIKIVKVHESTLRKRLLEFGETPSSSLSLDEFMTVDLEEEQDPPSFKAARKKDHNDRLQKIMDGEEVNQNLTALQLEIEKELREISNRKRSSCFKASKMASEADCEARELNEFMQESTIYAIEECVESMVEGKDEKDESDKKGIPPSFSSLGLGDAGTCAAETIASVQTDGELVTDDLDDDELDQYIMSDREAKFKDTLWMKINEEYLQAQKEKEEKLAKEREEGKPEKKRKKYSTKKAKNVPAAKTAGEAIEKMLQEKKMSTKINYEVLKSLTLPTPEKDSEETIFSRIRIGTEKPAAEERKAGTSGGAASKTKTKKTDKAETEEVNALRKIADEGDADEFADDAEPEKTEMSLTQLLNQHRNDVDEGEEFYGDEYEDEEY</sequence>
<keyword evidence="7" id="KW-0804">Transcription</keyword>
<dbReference type="GO" id="GO:0000995">
    <property type="term" value="F:RNA polymerase III general transcription initiation factor activity"/>
    <property type="evidence" value="ECO:0007669"/>
    <property type="project" value="TreeGrafter"/>
</dbReference>
<dbReference type="EMBL" id="JARGDH010000004">
    <property type="protein sequence ID" value="KAL0269254.1"/>
    <property type="molecule type" value="Genomic_DNA"/>
</dbReference>
<feature type="region of interest" description="Disordered" evidence="9">
    <location>
        <begin position="335"/>
        <end position="426"/>
    </location>
</feature>
<feature type="region of interest" description="Disordered" evidence="9">
    <location>
        <begin position="257"/>
        <end position="289"/>
    </location>
</feature>
<comment type="subcellular location">
    <subcellularLocation>
        <location evidence="1">Nucleus</location>
    </subcellularLocation>
</comment>
<keyword evidence="6" id="KW-0805">Transcription regulation</keyword>
<comment type="similarity">
    <text evidence="2">Belongs to the TFIIB family.</text>
</comment>
<dbReference type="GO" id="GO:0000126">
    <property type="term" value="C:transcription factor TFIIIB complex"/>
    <property type="evidence" value="ECO:0007669"/>
    <property type="project" value="TreeGrafter"/>
</dbReference>
<dbReference type="InterPro" id="IPR011665">
    <property type="entry name" value="BRF1_TBP-bd_dom"/>
</dbReference>
<dbReference type="AlphaFoldDB" id="A0AAW2HHJ3"/>
<feature type="domain" description="Brf1 TBP-binding" evidence="11">
    <location>
        <begin position="220"/>
        <end position="318"/>
    </location>
</feature>
<name>A0AAW2HHJ3_9NEOP</name>
<gene>
    <name evidence="12" type="ORF">PYX00_007058</name>
</gene>
<feature type="compositionally biased region" description="Basic and acidic residues" evidence="9">
    <location>
        <begin position="257"/>
        <end position="271"/>
    </location>
</feature>
<feature type="compositionally biased region" description="Acidic residues" evidence="9">
    <location>
        <begin position="411"/>
        <end position="426"/>
    </location>
</feature>
<evidence type="ECO:0000256" key="1">
    <source>
        <dbReference type="ARBA" id="ARBA00004123"/>
    </source>
</evidence>
<evidence type="ECO:0000313" key="12">
    <source>
        <dbReference type="EMBL" id="KAL0269254.1"/>
    </source>
</evidence>
<dbReference type="GO" id="GO:0070897">
    <property type="term" value="P:transcription preinitiation complex assembly"/>
    <property type="evidence" value="ECO:0007669"/>
    <property type="project" value="InterPro"/>
</dbReference>